<dbReference type="Proteomes" id="UP001202867">
    <property type="component" value="Unassembled WGS sequence"/>
</dbReference>
<keyword evidence="3" id="KW-1185">Reference proteome</keyword>
<gene>
    <name evidence="2" type="ORF">MWN33_05875</name>
</gene>
<dbReference type="RefSeq" id="WP_247199491.1">
    <property type="nucleotide sequence ID" value="NZ_JALKCG010000001.1"/>
</dbReference>
<proteinExistence type="predicted"/>
<name>A0ABT0DJV4_9HYPH</name>
<evidence type="ECO:0000313" key="3">
    <source>
        <dbReference type="Proteomes" id="UP001202867"/>
    </source>
</evidence>
<sequence length="84" mass="9215">MSSHKPSKEAERLLRGFDWSKVDALTDEQIIAAAKADPDSSLPTEVELAEFDLVLPAKARRERAAEKARAEQAGEDKPPKEAAE</sequence>
<accession>A0ABT0DJV4</accession>
<dbReference type="EMBL" id="JALKCG010000001">
    <property type="protein sequence ID" value="MCK0207558.1"/>
    <property type="molecule type" value="Genomic_DNA"/>
</dbReference>
<evidence type="ECO:0000313" key="2">
    <source>
        <dbReference type="EMBL" id="MCK0207558.1"/>
    </source>
</evidence>
<protein>
    <submittedName>
        <fullName evidence="2">Uncharacterized protein</fullName>
    </submittedName>
</protein>
<feature type="region of interest" description="Disordered" evidence="1">
    <location>
        <begin position="60"/>
        <end position="84"/>
    </location>
</feature>
<organism evidence="2 3">
    <name type="scientific">Ancylobacter koreensis</name>
    <dbReference type="NCBI Taxonomy" id="266121"/>
    <lineage>
        <taxon>Bacteria</taxon>
        <taxon>Pseudomonadati</taxon>
        <taxon>Pseudomonadota</taxon>
        <taxon>Alphaproteobacteria</taxon>
        <taxon>Hyphomicrobiales</taxon>
        <taxon>Xanthobacteraceae</taxon>
        <taxon>Ancylobacter</taxon>
    </lineage>
</organism>
<evidence type="ECO:0000256" key="1">
    <source>
        <dbReference type="SAM" id="MobiDB-lite"/>
    </source>
</evidence>
<feature type="compositionally biased region" description="Basic and acidic residues" evidence="1">
    <location>
        <begin position="62"/>
        <end position="84"/>
    </location>
</feature>
<reference evidence="3" key="1">
    <citation type="submission" date="2023-07" db="EMBL/GenBank/DDBJ databases">
        <title>Ancylobacter moscoviensis sp. nov., facultatively methylotrophic bacteria from activated sludge and the reclassification of Starkeya novella (Starkey 1934) Kelly et al. 2000 as Ancylobacter novellus comb. nov., Starkeya koreensis Im et al. 2006 as Ancylobacter koreensis comb.nov., Angulomicrobium tetraedrale Vasil'eva et al. 1986 as Ancylobacter tetraedralis comb. nov., Angulomicrobium amanitiforme Fritz et al. 2004 as Ancylobacter amanitiformis comb. nov. and Methylorhabdus multivorans Doronina et al. 1996 as Ancylobacter multivorans comb. nov. and emended description of the genus Ancylobacter.</title>
        <authorList>
            <person name="Doronina N."/>
            <person name="Chemodurova A."/>
            <person name="Grouzdev D."/>
            <person name="Koziaeva V."/>
            <person name="Shi W."/>
            <person name="Wu L."/>
            <person name="Kaparullina E."/>
        </authorList>
    </citation>
    <scope>NUCLEOTIDE SEQUENCE [LARGE SCALE GENOMIC DNA]</scope>
    <source>
        <strain evidence="3">Jip08</strain>
    </source>
</reference>
<comment type="caution">
    <text evidence="2">The sequence shown here is derived from an EMBL/GenBank/DDBJ whole genome shotgun (WGS) entry which is preliminary data.</text>
</comment>